<dbReference type="PANTHER" id="PTHR30118">
    <property type="entry name" value="HTH-TYPE TRANSCRIPTIONAL REGULATOR LEUO-RELATED"/>
    <property type="match status" value="1"/>
</dbReference>
<dbReference type="AlphaFoldDB" id="A0A934MWW3"/>
<dbReference type="SUPFAM" id="SSF53850">
    <property type="entry name" value="Periplasmic binding protein-like II"/>
    <property type="match status" value="1"/>
</dbReference>
<dbReference type="SUPFAM" id="SSF46785">
    <property type="entry name" value="Winged helix' DNA-binding domain"/>
    <property type="match status" value="1"/>
</dbReference>
<organism evidence="6 7">
    <name type="scientific">Marinomonas transparens</name>
    <dbReference type="NCBI Taxonomy" id="2795388"/>
    <lineage>
        <taxon>Bacteria</taxon>
        <taxon>Pseudomonadati</taxon>
        <taxon>Pseudomonadota</taxon>
        <taxon>Gammaproteobacteria</taxon>
        <taxon>Oceanospirillales</taxon>
        <taxon>Oceanospirillaceae</taxon>
        <taxon>Marinomonas</taxon>
    </lineage>
</organism>
<dbReference type="InterPro" id="IPR037416">
    <property type="entry name" value="NodD_PBP2"/>
</dbReference>
<keyword evidence="4" id="KW-0804">Transcription</keyword>
<dbReference type="InterPro" id="IPR005119">
    <property type="entry name" value="LysR_subst-bd"/>
</dbReference>
<comment type="similarity">
    <text evidence="1">Belongs to the LysR transcriptional regulatory family.</text>
</comment>
<protein>
    <submittedName>
        <fullName evidence="6">LysR family transcriptional regulator</fullName>
    </submittedName>
</protein>
<gene>
    <name evidence="6" type="ORF">I8J31_13165</name>
</gene>
<evidence type="ECO:0000256" key="3">
    <source>
        <dbReference type="ARBA" id="ARBA00023125"/>
    </source>
</evidence>
<accession>A0A934MWW3</accession>
<dbReference type="PANTHER" id="PTHR30118:SF6">
    <property type="entry name" value="HTH-TYPE TRANSCRIPTIONAL REGULATOR LEUO"/>
    <property type="match status" value="1"/>
</dbReference>
<dbReference type="InterPro" id="IPR000847">
    <property type="entry name" value="LysR_HTH_N"/>
</dbReference>
<dbReference type="InterPro" id="IPR036390">
    <property type="entry name" value="WH_DNA-bd_sf"/>
</dbReference>
<evidence type="ECO:0000313" key="6">
    <source>
        <dbReference type="EMBL" id="MBJ7538629.1"/>
    </source>
</evidence>
<name>A0A934MWW3_9GAMM</name>
<keyword evidence="2" id="KW-0805">Transcription regulation</keyword>
<dbReference type="InterPro" id="IPR050389">
    <property type="entry name" value="LysR-type_TF"/>
</dbReference>
<proteinExistence type="inferred from homology"/>
<keyword evidence="3" id="KW-0238">DNA-binding</keyword>
<dbReference type="PRINTS" id="PR00039">
    <property type="entry name" value="HTHLYSR"/>
</dbReference>
<sequence>MRFKGLDLNLLVALDALIAERNITRAGERIHLSQSGMSSAVSRLREYFDDELFVQVGRELIPTSLAETLAKPVRRILVEMENTIINQPKFDPTTDDRCYKIVASELTTMVLMTSVISRLAQEAPNIRLELSSTSDIELIDKGSVDLMFLPRQFVLEDHPYDELYQEGYKCICWEGNTSIGDKITFEDYQTAGHVAVSYGKNHSPAFDGWFMSNYGISRRVEITTTNLLAPPALIIGTQRIATVHSRLASIVRKSLPIKILEPPMNIPMLTQTMQYNRNRENDAGLTWLRQLIVDVAKTI</sequence>
<reference evidence="6" key="1">
    <citation type="submission" date="2020-12" db="EMBL/GenBank/DDBJ databases">
        <title>Marinomonas arctica sp. nov., a psychrotolerant bacterium isolated from the Arctic.</title>
        <authorList>
            <person name="Zhang Y."/>
        </authorList>
    </citation>
    <scope>NUCLEOTIDE SEQUENCE</scope>
    <source>
        <strain evidence="6">C1424</strain>
    </source>
</reference>
<dbReference type="Gene3D" id="3.40.190.10">
    <property type="entry name" value="Periplasmic binding protein-like II"/>
    <property type="match status" value="2"/>
</dbReference>
<evidence type="ECO:0000259" key="5">
    <source>
        <dbReference type="PROSITE" id="PS50931"/>
    </source>
</evidence>
<dbReference type="InterPro" id="IPR036388">
    <property type="entry name" value="WH-like_DNA-bd_sf"/>
</dbReference>
<dbReference type="EMBL" id="JAEMNX010000015">
    <property type="protein sequence ID" value="MBJ7538629.1"/>
    <property type="molecule type" value="Genomic_DNA"/>
</dbReference>
<keyword evidence="7" id="KW-1185">Reference proteome</keyword>
<comment type="caution">
    <text evidence="6">The sequence shown here is derived from an EMBL/GenBank/DDBJ whole genome shotgun (WGS) entry which is preliminary data.</text>
</comment>
<dbReference type="PROSITE" id="PS50931">
    <property type="entry name" value="HTH_LYSR"/>
    <property type="match status" value="1"/>
</dbReference>
<dbReference type="Gene3D" id="1.10.10.10">
    <property type="entry name" value="Winged helix-like DNA-binding domain superfamily/Winged helix DNA-binding domain"/>
    <property type="match status" value="1"/>
</dbReference>
<evidence type="ECO:0000256" key="2">
    <source>
        <dbReference type="ARBA" id="ARBA00023015"/>
    </source>
</evidence>
<evidence type="ECO:0000256" key="4">
    <source>
        <dbReference type="ARBA" id="ARBA00023163"/>
    </source>
</evidence>
<dbReference type="GO" id="GO:0003700">
    <property type="term" value="F:DNA-binding transcription factor activity"/>
    <property type="evidence" value="ECO:0007669"/>
    <property type="project" value="InterPro"/>
</dbReference>
<dbReference type="Pfam" id="PF00126">
    <property type="entry name" value="HTH_1"/>
    <property type="match status" value="1"/>
</dbReference>
<dbReference type="Proteomes" id="UP000628710">
    <property type="component" value="Unassembled WGS sequence"/>
</dbReference>
<dbReference type="RefSeq" id="WP_199469038.1">
    <property type="nucleotide sequence ID" value="NZ_JAEMNX010000015.1"/>
</dbReference>
<dbReference type="CDD" id="cd08462">
    <property type="entry name" value="PBP2_NodD"/>
    <property type="match status" value="1"/>
</dbReference>
<feature type="domain" description="HTH lysR-type" evidence="5">
    <location>
        <begin position="6"/>
        <end position="63"/>
    </location>
</feature>
<dbReference type="Pfam" id="PF03466">
    <property type="entry name" value="LysR_substrate"/>
    <property type="match status" value="1"/>
</dbReference>
<evidence type="ECO:0000313" key="7">
    <source>
        <dbReference type="Proteomes" id="UP000628710"/>
    </source>
</evidence>
<evidence type="ECO:0000256" key="1">
    <source>
        <dbReference type="ARBA" id="ARBA00009437"/>
    </source>
</evidence>
<dbReference type="GO" id="GO:0003677">
    <property type="term" value="F:DNA binding"/>
    <property type="evidence" value="ECO:0007669"/>
    <property type="project" value="UniProtKB-KW"/>
</dbReference>